<reference evidence="1 2" key="2">
    <citation type="journal article" date="2017" name="Genome Announc.">
        <title>Draft genome sequence of Aquitalea magnusonii strain H3, a plant growth-promoting bacterium of duckweed Lemna minor.</title>
        <authorList>
            <person name="Ishizawa H."/>
            <person name="Kuroda M."/>
            <person name="Ike M."/>
        </authorList>
    </citation>
    <scope>NUCLEOTIDE SEQUENCE [LARGE SCALE GENOMIC DNA]</scope>
    <source>
        <strain evidence="1 2">H3</strain>
    </source>
</reference>
<keyword evidence="2" id="KW-1185">Reference proteome</keyword>
<reference evidence="2" key="1">
    <citation type="journal article" date="2017" name="Biotechnol. Biofuels">
        <title>Evaluation of environmental bacterial communities as a factor affecting the growth of duckweed Lemna minor.</title>
        <authorList>
            <person name="Ishizawa H."/>
            <person name="Kuroda M."/>
            <person name="Morikawa M."/>
            <person name="Ike M."/>
        </authorList>
    </citation>
    <scope>NUCLEOTIDE SEQUENCE [LARGE SCALE GENOMIC DNA]</scope>
    <source>
        <strain evidence="2">H3</strain>
    </source>
</reference>
<protein>
    <submittedName>
        <fullName evidence="1">Uncharacterized protein</fullName>
    </submittedName>
</protein>
<accession>A0A3G9GAG1</accession>
<evidence type="ECO:0000313" key="1">
    <source>
        <dbReference type="EMBL" id="BBF84485.1"/>
    </source>
</evidence>
<proteinExistence type="predicted"/>
<dbReference type="EMBL" id="AP018823">
    <property type="protein sequence ID" value="BBF84485.1"/>
    <property type="molecule type" value="Genomic_DNA"/>
</dbReference>
<name>A0A3G9GAG1_9NEIS</name>
<gene>
    <name evidence="1" type="ORF">DLM_0839</name>
</gene>
<reference evidence="2" key="3">
    <citation type="journal article" date="2017" name="Plant Physiol. Biochem.">
        <title>Differential oxidative and antioxidative response of duckweed Lemna minor toward plant growth promoting/inhibiting bacteria.</title>
        <authorList>
            <person name="Ishizawa H."/>
            <person name="Kuroda M."/>
            <person name="Morikawa M."/>
            <person name="Ike M."/>
        </authorList>
    </citation>
    <scope>NUCLEOTIDE SEQUENCE [LARGE SCALE GENOMIC DNA]</scope>
    <source>
        <strain evidence="2">H3</strain>
    </source>
</reference>
<organism evidence="1 2">
    <name type="scientific">Aquitalea magnusonii</name>
    <dbReference type="NCBI Taxonomy" id="332411"/>
    <lineage>
        <taxon>Bacteria</taxon>
        <taxon>Pseudomonadati</taxon>
        <taxon>Pseudomonadota</taxon>
        <taxon>Betaproteobacteria</taxon>
        <taxon>Neisseriales</taxon>
        <taxon>Chromobacteriaceae</taxon>
        <taxon>Aquitalea</taxon>
    </lineage>
</organism>
<evidence type="ECO:0000313" key="2">
    <source>
        <dbReference type="Proteomes" id="UP000198290"/>
    </source>
</evidence>
<sequence>MEAKMDKAGCVHGGILPAARHLHHACGKINRIPMAACSLPWAGGLL</sequence>
<dbReference type="Proteomes" id="UP000198290">
    <property type="component" value="Chromosome"/>
</dbReference>
<dbReference type="KEGG" id="amah:DLM_0839"/>
<dbReference type="AlphaFoldDB" id="A0A3G9GAG1"/>